<accession>A0A927ISD2</accession>
<evidence type="ECO:0000313" key="2">
    <source>
        <dbReference type="Proteomes" id="UP000654108"/>
    </source>
</evidence>
<organism evidence="1 2">
    <name type="scientific">Devosia oryzisoli</name>
    <dbReference type="NCBI Taxonomy" id="2774138"/>
    <lineage>
        <taxon>Bacteria</taxon>
        <taxon>Pseudomonadati</taxon>
        <taxon>Pseudomonadota</taxon>
        <taxon>Alphaproteobacteria</taxon>
        <taxon>Hyphomicrobiales</taxon>
        <taxon>Devosiaceae</taxon>
        <taxon>Devosia</taxon>
    </lineage>
</organism>
<gene>
    <name evidence="1" type="ORF">IC608_07645</name>
</gene>
<proteinExistence type="predicted"/>
<dbReference type="EMBL" id="JACYFU010000002">
    <property type="protein sequence ID" value="MBD8065344.1"/>
    <property type="molecule type" value="Genomic_DNA"/>
</dbReference>
<dbReference type="Proteomes" id="UP000654108">
    <property type="component" value="Unassembled WGS sequence"/>
</dbReference>
<sequence>MAVSDDIGGKSSATGWDRVREDYEAGLVTINAVARSYGLSRGEIEQRARAGGWVRPATLALDRRILIHKLMALLERQIDVLEQAMNGPDRIESKMLSDLVRDLDRLITIEKAETGSTNPYEQSGEMSDLRRKLEARINAITKGRV</sequence>
<dbReference type="AlphaFoldDB" id="A0A927ISD2"/>
<name>A0A927ISD2_9HYPH</name>
<reference evidence="1" key="1">
    <citation type="submission" date="2020-09" db="EMBL/GenBank/DDBJ databases">
        <title>Genome seq and assembly of Devosia sp.</title>
        <authorList>
            <person name="Chhetri G."/>
        </authorList>
    </citation>
    <scope>NUCLEOTIDE SEQUENCE</scope>
    <source>
        <strain evidence="1">PTR5</strain>
    </source>
</reference>
<protein>
    <submittedName>
        <fullName evidence="1">Uncharacterized protein</fullName>
    </submittedName>
</protein>
<comment type="caution">
    <text evidence="1">The sequence shown here is derived from an EMBL/GenBank/DDBJ whole genome shotgun (WGS) entry which is preliminary data.</text>
</comment>
<dbReference type="RefSeq" id="WP_191774175.1">
    <property type="nucleotide sequence ID" value="NZ_JACYFU010000002.1"/>
</dbReference>
<keyword evidence="2" id="KW-1185">Reference proteome</keyword>
<evidence type="ECO:0000313" key="1">
    <source>
        <dbReference type="EMBL" id="MBD8065344.1"/>
    </source>
</evidence>